<keyword evidence="10" id="KW-0234">DNA repair</keyword>
<dbReference type="OrthoDB" id="5240387at2"/>
<dbReference type="InterPro" id="IPR000212">
    <property type="entry name" value="DNA_helicase_UvrD/REP"/>
</dbReference>
<dbReference type="AlphaFoldDB" id="A0A4Q2EI48"/>
<feature type="domain" description="UvrD-like helicase ATP-binding" evidence="16">
    <location>
        <begin position="1"/>
        <end position="287"/>
    </location>
</feature>
<keyword evidence="5 15" id="KW-0378">Hydrolase</keyword>
<keyword evidence="6 15" id="KW-0347">Helicase</keyword>
<dbReference type="PROSITE" id="PS51217">
    <property type="entry name" value="UVRD_HELICASE_CTER"/>
    <property type="match status" value="1"/>
</dbReference>
<evidence type="ECO:0000256" key="1">
    <source>
        <dbReference type="ARBA" id="ARBA00009922"/>
    </source>
</evidence>
<dbReference type="Proteomes" id="UP000290624">
    <property type="component" value="Unassembled WGS sequence"/>
</dbReference>
<dbReference type="GO" id="GO:0005524">
    <property type="term" value="F:ATP binding"/>
    <property type="evidence" value="ECO:0007669"/>
    <property type="project" value="UniProtKB-UniRule"/>
</dbReference>
<evidence type="ECO:0000256" key="10">
    <source>
        <dbReference type="ARBA" id="ARBA00023204"/>
    </source>
</evidence>
<accession>A0A4Q2EI48</accession>
<evidence type="ECO:0000259" key="17">
    <source>
        <dbReference type="PROSITE" id="PS51217"/>
    </source>
</evidence>
<dbReference type="EMBL" id="PPCV01000001">
    <property type="protein sequence ID" value="RXW33260.1"/>
    <property type="molecule type" value="Genomic_DNA"/>
</dbReference>
<evidence type="ECO:0000256" key="2">
    <source>
        <dbReference type="ARBA" id="ARBA00022722"/>
    </source>
</evidence>
<dbReference type="InterPro" id="IPR038726">
    <property type="entry name" value="PDDEXK_AddAB-type"/>
</dbReference>
<evidence type="ECO:0000313" key="19">
    <source>
        <dbReference type="Proteomes" id="UP000290624"/>
    </source>
</evidence>
<evidence type="ECO:0000256" key="8">
    <source>
        <dbReference type="ARBA" id="ARBA00022840"/>
    </source>
</evidence>
<evidence type="ECO:0000256" key="14">
    <source>
        <dbReference type="ARBA" id="ARBA00048988"/>
    </source>
</evidence>
<dbReference type="GO" id="GO:0043138">
    <property type="term" value="F:3'-5' DNA helicase activity"/>
    <property type="evidence" value="ECO:0007669"/>
    <property type="project" value="UniProtKB-EC"/>
</dbReference>
<dbReference type="SUPFAM" id="SSF52540">
    <property type="entry name" value="P-loop containing nucleoside triphosphate hydrolases"/>
    <property type="match status" value="1"/>
</dbReference>
<evidence type="ECO:0000256" key="13">
    <source>
        <dbReference type="ARBA" id="ARBA00034808"/>
    </source>
</evidence>
<keyword evidence="8 15" id="KW-0067">ATP-binding</keyword>
<comment type="caution">
    <text evidence="18">The sequence shown here is derived from an EMBL/GenBank/DDBJ whole genome shotgun (WGS) entry which is preliminary data.</text>
</comment>
<keyword evidence="2" id="KW-0540">Nuclease</keyword>
<keyword evidence="7" id="KW-0269">Exonuclease</keyword>
<evidence type="ECO:0000256" key="5">
    <source>
        <dbReference type="ARBA" id="ARBA00022801"/>
    </source>
</evidence>
<evidence type="ECO:0000256" key="6">
    <source>
        <dbReference type="ARBA" id="ARBA00022806"/>
    </source>
</evidence>
<dbReference type="InterPro" id="IPR011604">
    <property type="entry name" value="PDDEXK-like_dom_sf"/>
</dbReference>
<dbReference type="EC" id="5.6.2.4" evidence="13"/>
<dbReference type="InterPro" id="IPR014017">
    <property type="entry name" value="DNA_helicase_UvrD-like_C"/>
</dbReference>
<dbReference type="RefSeq" id="WP_129457226.1">
    <property type="nucleotide sequence ID" value="NZ_PPCV01000001.1"/>
</dbReference>
<evidence type="ECO:0000256" key="11">
    <source>
        <dbReference type="ARBA" id="ARBA00023235"/>
    </source>
</evidence>
<dbReference type="GO" id="GO:0005829">
    <property type="term" value="C:cytosol"/>
    <property type="evidence" value="ECO:0007669"/>
    <property type="project" value="TreeGrafter"/>
</dbReference>
<proteinExistence type="inferred from homology"/>
<dbReference type="Pfam" id="PF13361">
    <property type="entry name" value="UvrD_C"/>
    <property type="match status" value="1"/>
</dbReference>
<dbReference type="Gene3D" id="3.90.320.10">
    <property type="match status" value="1"/>
</dbReference>
<dbReference type="InterPro" id="IPR014016">
    <property type="entry name" value="UvrD-like_ATP-bd"/>
</dbReference>
<dbReference type="GO" id="GO:0003677">
    <property type="term" value="F:DNA binding"/>
    <property type="evidence" value="ECO:0007669"/>
    <property type="project" value="UniProtKB-KW"/>
</dbReference>
<evidence type="ECO:0000313" key="18">
    <source>
        <dbReference type="EMBL" id="RXW33260.1"/>
    </source>
</evidence>
<dbReference type="InterPro" id="IPR013986">
    <property type="entry name" value="DExx_box_DNA_helicase_dom_sf"/>
</dbReference>
<dbReference type="Pfam" id="PF12705">
    <property type="entry name" value="PDDEXK_1"/>
    <property type="match status" value="1"/>
</dbReference>
<keyword evidence="3 15" id="KW-0547">Nucleotide-binding</keyword>
<evidence type="ECO:0000256" key="12">
    <source>
        <dbReference type="ARBA" id="ARBA00034617"/>
    </source>
</evidence>
<dbReference type="PANTHER" id="PTHR11070:SF59">
    <property type="entry name" value="DNA 3'-5' HELICASE"/>
    <property type="match status" value="1"/>
</dbReference>
<dbReference type="GO" id="GO:0033202">
    <property type="term" value="C:DNA helicase complex"/>
    <property type="evidence" value="ECO:0007669"/>
    <property type="project" value="TreeGrafter"/>
</dbReference>
<reference evidence="18 19" key="1">
    <citation type="submission" date="2018-01" db="EMBL/GenBank/DDBJ databases">
        <title>Lactibacter flavus gen. nov., sp. nov., a novel bacterium of the family Propionibacteriaceae isolated from raw milk and dairy products.</title>
        <authorList>
            <person name="Wenning M."/>
            <person name="Breitenwieser F."/>
            <person name="Huptas C."/>
            <person name="von Neubeck M."/>
            <person name="Busse H.-J."/>
            <person name="Scherer S."/>
        </authorList>
    </citation>
    <scope>NUCLEOTIDE SEQUENCE [LARGE SCALE GENOMIC DNA]</scope>
    <source>
        <strain evidence="18 19">VG341</strain>
    </source>
</reference>
<evidence type="ECO:0000256" key="7">
    <source>
        <dbReference type="ARBA" id="ARBA00022839"/>
    </source>
</evidence>
<protein>
    <recommendedName>
        <fullName evidence="13">DNA 3'-5' helicase</fullName>
        <ecNumber evidence="13">5.6.2.4</ecNumber>
    </recommendedName>
</protein>
<dbReference type="PANTHER" id="PTHR11070">
    <property type="entry name" value="UVRD / RECB / PCRA DNA HELICASE FAMILY MEMBER"/>
    <property type="match status" value="1"/>
</dbReference>
<comment type="catalytic activity">
    <reaction evidence="12">
        <text>Couples ATP hydrolysis with the unwinding of duplex DNA by translocating in the 3'-5' direction.</text>
        <dbReference type="EC" id="5.6.2.4"/>
    </reaction>
</comment>
<evidence type="ECO:0000256" key="15">
    <source>
        <dbReference type="PROSITE-ProRule" id="PRU00560"/>
    </source>
</evidence>
<keyword evidence="19" id="KW-1185">Reference proteome</keyword>
<feature type="binding site" evidence="15">
    <location>
        <begin position="19"/>
        <end position="26"/>
    </location>
    <ligand>
        <name>ATP</name>
        <dbReference type="ChEBI" id="CHEBI:30616"/>
    </ligand>
</feature>
<dbReference type="Pfam" id="PF00580">
    <property type="entry name" value="UvrD-helicase"/>
    <property type="match status" value="1"/>
</dbReference>
<feature type="domain" description="UvrD-like helicase C-terminal" evidence="17">
    <location>
        <begin position="295"/>
        <end position="590"/>
    </location>
</feature>
<comment type="similarity">
    <text evidence="1">Belongs to the helicase family. UvrD subfamily.</text>
</comment>
<dbReference type="GO" id="GO:0004527">
    <property type="term" value="F:exonuclease activity"/>
    <property type="evidence" value="ECO:0007669"/>
    <property type="project" value="UniProtKB-KW"/>
</dbReference>
<evidence type="ECO:0000259" key="16">
    <source>
        <dbReference type="PROSITE" id="PS51198"/>
    </source>
</evidence>
<evidence type="ECO:0000256" key="9">
    <source>
        <dbReference type="ARBA" id="ARBA00023125"/>
    </source>
</evidence>
<dbReference type="GO" id="GO:0000725">
    <property type="term" value="P:recombinational repair"/>
    <property type="evidence" value="ECO:0007669"/>
    <property type="project" value="TreeGrafter"/>
</dbReference>
<comment type="catalytic activity">
    <reaction evidence="14">
        <text>ATP + H2O = ADP + phosphate + H(+)</text>
        <dbReference type="Rhea" id="RHEA:13065"/>
        <dbReference type="ChEBI" id="CHEBI:15377"/>
        <dbReference type="ChEBI" id="CHEBI:15378"/>
        <dbReference type="ChEBI" id="CHEBI:30616"/>
        <dbReference type="ChEBI" id="CHEBI:43474"/>
        <dbReference type="ChEBI" id="CHEBI:456216"/>
        <dbReference type="EC" id="5.6.2.4"/>
    </reaction>
</comment>
<dbReference type="Gene3D" id="1.10.10.160">
    <property type="match status" value="1"/>
</dbReference>
<keyword evidence="9" id="KW-0238">DNA-binding</keyword>
<organism evidence="18 19">
    <name type="scientific">Propioniciclava flava</name>
    <dbReference type="NCBI Taxonomy" id="2072026"/>
    <lineage>
        <taxon>Bacteria</taxon>
        <taxon>Bacillati</taxon>
        <taxon>Actinomycetota</taxon>
        <taxon>Actinomycetes</taxon>
        <taxon>Propionibacteriales</taxon>
        <taxon>Propionibacteriaceae</taxon>
        <taxon>Propioniciclava</taxon>
    </lineage>
</organism>
<gene>
    <name evidence="18" type="ORF">C1706_00365</name>
</gene>
<keyword evidence="11" id="KW-0413">Isomerase</keyword>
<dbReference type="InterPro" id="IPR027417">
    <property type="entry name" value="P-loop_NTPase"/>
</dbReference>
<evidence type="ECO:0000256" key="3">
    <source>
        <dbReference type="ARBA" id="ARBA00022741"/>
    </source>
</evidence>
<dbReference type="PROSITE" id="PS51198">
    <property type="entry name" value="UVRD_HELICASE_ATP_BIND"/>
    <property type="match status" value="1"/>
</dbReference>
<sequence length="1027" mass="110317">MTPVMNVVAQAQGPLLLLGASGTGKTTLFVDAAAQRLREGRPPALVFAASRQAASEMRDRIVRACGQTMLAPRVLTIHAFCRELIGAFGHDDDATPELLTAPEQEFRIRELLAGWAGSWPQELADAVGTRAFAAQIRAVLARARQLGLDPEDVLAHGAAAREPGWGAVGAFMAEYLDVLDAEARLDYAELVHRARLLIEREDIRRAVLQGVGAVYVDEWCELDPAQISLLRALVPEGFPVVAAADPDTAIYRFRGAHPRAAEEFIRLFATPDKPPAIHVLTHAWRQSPAQVAALGSVRQRLGAPALHDSDVARRYRDTDAGGAGMVDVWTCPDEATQARVIAGELRAAHLEQGLAWGDMAVLVRAGRQQIPPLARELADAGIPVEVAGDEIGLAGELAVRPLLLALEIAGRGGVPDPDEAHRLLLSGWGGFDAVSIRRLGRRLRGAPAEGAGIPAEALIAEALGGLRDIPEGEETLALRRDLLAAAATTIRTGGRPEDALWTLWAGTDWPATLRQEALSGGDSAPRAHRDLDAVTALFTLARESLAPVGDEGVRWFLAEIAQQQIPADSQREAAVFGRGVRVLTAHRAKGHAWPFTIVAGVQEGIWPDIQRRGSVFDPLKLTSAGLGEGVSTRELVATERRLFLLACSRAQHRLLVTAVEGTNGEDDRPSRFLSELGRPLRTVDAPEPRLHTLRALVADLRRTAQDDAVPPSLRQAATRRLAALAQQRDDSGTPLVPDADPRRWWGLAEPTSWAAPTPEDRLVLSPSQLEGILACPRQFFLRREARADPPRGSATVVGSVIHAVAERAATGELSAHSAEGLLDEIWADIPFAAAWLSASERADADAAVARFLAWQAGHEHADLVGVEVPFAVRIDIDGAVVTLRGSVDRLERTAGGDLRVIDFKTGRSTPTKDEVARMPQIGVYQLAIEAGAFDDLAPGAASAGASLVYLRHDDNEGWPKEFRQPSLTEAPHLTDDADELAYPTWVHQRVAQAHAVLASGRFDARPGPVCRHCPVASSCPARSGQVM</sequence>
<dbReference type="Gene3D" id="3.40.50.300">
    <property type="entry name" value="P-loop containing nucleotide triphosphate hydrolases"/>
    <property type="match status" value="3"/>
</dbReference>
<evidence type="ECO:0000256" key="4">
    <source>
        <dbReference type="ARBA" id="ARBA00022763"/>
    </source>
</evidence>
<keyword evidence="4" id="KW-0227">DNA damage</keyword>
<name>A0A4Q2EI48_9ACTN</name>